<dbReference type="RefSeq" id="WP_314005725.1">
    <property type="nucleotide sequence ID" value="NZ_JASJOT010000062.1"/>
</dbReference>
<dbReference type="EMBL" id="JASJOT010000062">
    <property type="protein sequence ID" value="MDJ1498851.1"/>
    <property type="molecule type" value="Genomic_DNA"/>
</dbReference>
<organism evidence="2 3">
    <name type="scientific">Xanthocytophaga flava</name>
    <dbReference type="NCBI Taxonomy" id="3048013"/>
    <lineage>
        <taxon>Bacteria</taxon>
        <taxon>Pseudomonadati</taxon>
        <taxon>Bacteroidota</taxon>
        <taxon>Cytophagia</taxon>
        <taxon>Cytophagales</taxon>
        <taxon>Rhodocytophagaceae</taxon>
        <taxon>Xanthocytophaga</taxon>
    </lineage>
</organism>
<comment type="caution">
    <text evidence="2">The sequence shown here is derived from an EMBL/GenBank/DDBJ whole genome shotgun (WGS) entry which is preliminary data.</text>
</comment>
<evidence type="ECO:0000313" key="3">
    <source>
        <dbReference type="Proteomes" id="UP001228581"/>
    </source>
</evidence>
<dbReference type="Pfam" id="PF21837">
    <property type="entry name" value="DUF6896"/>
    <property type="match status" value="1"/>
</dbReference>
<accession>A0ABT7CYW0</accession>
<evidence type="ECO:0000313" key="2">
    <source>
        <dbReference type="EMBL" id="MDJ1498851.1"/>
    </source>
</evidence>
<protein>
    <recommendedName>
        <fullName evidence="1">DUF6896 domain-containing protein</fullName>
    </recommendedName>
</protein>
<keyword evidence="3" id="KW-1185">Reference proteome</keyword>
<dbReference type="Proteomes" id="UP001228581">
    <property type="component" value="Unassembled WGS sequence"/>
</dbReference>
<name>A0ABT7CYW0_9BACT</name>
<gene>
    <name evidence="2" type="ORF">QNI19_38340</name>
</gene>
<evidence type="ECO:0000259" key="1">
    <source>
        <dbReference type="Pfam" id="PF21837"/>
    </source>
</evidence>
<dbReference type="InterPro" id="IPR054191">
    <property type="entry name" value="DUF6896"/>
</dbReference>
<sequence>MKTALSFMRVYKRITFAYRISTTSNHHLLDSSMNISDEELNRLVDWIQLYISKVKEIDSTLKEKFKTTDPLADWRSRKVPQDGVFAINGKRAFYYFHGIGCRISIVKEQIDFDYGINGRIDGFDPWRISLFLRDKSDDLLSTFSQGEIQNCFDLLEEKGVIQKPARFPGWHLYYFK</sequence>
<reference evidence="2 3" key="1">
    <citation type="submission" date="2023-05" db="EMBL/GenBank/DDBJ databases">
        <authorList>
            <person name="Zhang X."/>
        </authorList>
    </citation>
    <scope>NUCLEOTIDE SEQUENCE [LARGE SCALE GENOMIC DNA]</scope>
    <source>
        <strain evidence="2 3">DM2B3-1</strain>
    </source>
</reference>
<feature type="domain" description="DUF6896" evidence="1">
    <location>
        <begin position="44"/>
        <end position="174"/>
    </location>
</feature>
<proteinExistence type="predicted"/>